<comment type="cofactor">
    <cofactor evidence="1 16 17">
        <name>Na(+)</name>
        <dbReference type="ChEBI" id="CHEBI:29101"/>
    </cofactor>
</comment>
<dbReference type="eggNOG" id="COG3630">
    <property type="taxonomic scope" value="Bacteria"/>
</dbReference>
<dbReference type="InterPro" id="IPR023424">
    <property type="entry name" value="OadG"/>
</dbReference>
<dbReference type="GO" id="GO:0036376">
    <property type="term" value="P:sodium ion export across plasma membrane"/>
    <property type="evidence" value="ECO:0007669"/>
    <property type="project" value="InterPro"/>
</dbReference>
<dbReference type="GO" id="GO:0008948">
    <property type="term" value="F:oxaloacetate decarboxylase activity"/>
    <property type="evidence" value="ECO:0007669"/>
    <property type="project" value="UniProtKB-UniRule"/>
</dbReference>
<dbReference type="HAMAP" id="MF_00404">
    <property type="entry name" value="OadG"/>
    <property type="match status" value="1"/>
</dbReference>
<dbReference type="AlphaFoldDB" id="A0A081N5W3"/>
<evidence type="ECO:0000313" key="19">
    <source>
        <dbReference type="Proteomes" id="UP000028006"/>
    </source>
</evidence>
<evidence type="ECO:0000256" key="2">
    <source>
        <dbReference type="ARBA" id="ARBA00003002"/>
    </source>
</evidence>
<proteinExistence type="inferred from homology"/>
<evidence type="ECO:0000256" key="15">
    <source>
        <dbReference type="ARBA" id="ARBA00048176"/>
    </source>
</evidence>
<protein>
    <recommendedName>
        <fullName evidence="16">Probable oxaloacetate decarboxylase gamma chain</fullName>
        <ecNumber evidence="16">7.2.4.2</ecNumber>
    </recommendedName>
</protein>
<dbReference type="InterPro" id="IPR005899">
    <property type="entry name" value="Na_pump_deCOase"/>
</dbReference>
<dbReference type="EMBL" id="JOKG01000003">
    <property type="protein sequence ID" value="KEQ13836.1"/>
    <property type="molecule type" value="Genomic_DNA"/>
</dbReference>
<evidence type="ECO:0000256" key="13">
    <source>
        <dbReference type="ARBA" id="ARBA00023136"/>
    </source>
</evidence>
<keyword evidence="12 16" id="KW-0406">Ion transport</keyword>
<evidence type="ECO:0000256" key="1">
    <source>
        <dbReference type="ARBA" id="ARBA00001959"/>
    </source>
</evidence>
<accession>A0A081N5W3</accession>
<comment type="function">
    <text evidence="2 16 17">Catalyzes the decarboxylation of oxaloacetate coupled to Na(+) translocation.</text>
</comment>
<evidence type="ECO:0000256" key="7">
    <source>
        <dbReference type="ARBA" id="ARBA00022475"/>
    </source>
</evidence>
<evidence type="ECO:0000256" key="5">
    <source>
        <dbReference type="ARBA" id="ARBA00011869"/>
    </source>
</evidence>
<dbReference type="GO" id="GO:0005886">
    <property type="term" value="C:plasma membrane"/>
    <property type="evidence" value="ECO:0007669"/>
    <property type="project" value="UniProtKB-SubCell"/>
</dbReference>
<keyword evidence="9 16" id="KW-1278">Translocase</keyword>
<organism evidence="18 19">
    <name type="scientific">Endozoicomonas montiporae</name>
    <dbReference type="NCBI Taxonomy" id="1027273"/>
    <lineage>
        <taxon>Bacteria</taxon>
        <taxon>Pseudomonadati</taxon>
        <taxon>Pseudomonadota</taxon>
        <taxon>Gammaproteobacteria</taxon>
        <taxon>Oceanospirillales</taxon>
        <taxon>Endozoicomonadaceae</taxon>
        <taxon>Endozoicomonas</taxon>
    </lineage>
</organism>
<evidence type="ECO:0000256" key="8">
    <source>
        <dbReference type="ARBA" id="ARBA00022692"/>
    </source>
</evidence>
<dbReference type="GO" id="GO:0015451">
    <property type="term" value="F:decarboxylation-driven active transmembrane transporter activity"/>
    <property type="evidence" value="ECO:0007669"/>
    <property type="project" value="UniProtKB-EC"/>
</dbReference>
<evidence type="ECO:0000256" key="14">
    <source>
        <dbReference type="ARBA" id="ARBA00023201"/>
    </source>
</evidence>
<dbReference type="EC" id="7.2.4.2" evidence="16"/>
<dbReference type="NCBIfam" id="TIGR01195">
    <property type="entry name" value="oadG_fam"/>
    <property type="match status" value="1"/>
</dbReference>
<comment type="catalytic activity">
    <reaction evidence="15 16 17">
        <text>oxaloacetate + 2 Na(+)(in) + H(+) = pyruvate + 2 Na(+)(out) + CO2</text>
        <dbReference type="Rhea" id="RHEA:57724"/>
        <dbReference type="ChEBI" id="CHEBI:15361"/>
        <dbReference type="ChEBI" id="CHEBI:15378"/>
        <dbReference type="ChEBI" id="CHEBI:16452"/>
        <dbReference type="ChEBI" id="CHEBI:16526"/>
        <dbReference type="ChEBI" id="CHEBI:29101"/>
        <dbReference type="EC" id="7.2.4.2"/>
    </reaction>
</comment>
<dbReference type="GO" id="GO:0015081">
    <property type="term" value="F:sodium ion transmembrane transporter activity"/>
    <property type="evidence" value="ECO:0007669"/>
    <property type="project" value="UniProtKB-UniRule"/>
</dbReference>
<keyword evidence="11 16" id="KW-0915">Sodium</keyword>
<dbReference type="RefSeq" id="WP_034877074.1">
    <property type="nucleotide sequence ID" value="NZ_JOKG01000003.1"/>
</dbReference>
<evidence type="ECO:0000256" key="4">
    <source>
        <dbReference type="ARBA" id="ARBA00005844"/>
    </source>
</evidence>
<keyword evidence="19" id="KW-1185">Reference proteome</keyword>
<comment type="subunit">
    <text evidence="5 16">Heterotrimer of an alpha, a beta and a gamma subunit.</text>
</comment>
<comment type="subcellular location">
    <subcellularLocation>
        <location evidence="3 16 17">Cell membrane</location>
        <topology evidence="3 16 17">Single-pass membrane protein</topology>
    </subcellularLocation>
</comment>
<keyword evidence="13 16" id="KW-0472">Membrane</keyword>
<evidence type="ECO:0000256" key="12">
    <source>
        <dbReference type="ARBA" id="ARBA00023065"/>
    </source>
</evidence>
<keyword evidence="8 16" id="KW-0812">Transmembrane</keyword>
<gene>
    <name evidence="16" type="primary">oadG</name>
    <name evidence="18" type="ORF">GZ77_16350</name>
</gene>
<evidence type="ECO:0000256" key="16">
    <source>
        <dbReference type="HAMAP-Rule" id="MF_00404"/>
    </source>
</evidence>
<evidence type="ECO:0000313" key="18">
    <source>
        <dbReference type="EMBL" id="KEQ13836.1"/>
    </source>
</evidence>
<comment type="similarity">
    <text evidence="4 16 17">Belongs to the OadG family.</text>
</comment>
<keyword evidence="6 16" id="KW-0813">Transport</keyword>
<evidence type="ECO:0000256" key="11">
    <source>
        <dbReference type="ARBA" id="ARBA00023053"/>
    </source>
</evidence>
<evidence type="ECO:0000256" key="6">
    <source>
        <dbReference type="ARBA" id="ARBA00022448"/>
    </source>
</evidence>
<evidence type="ECO:0000256" key="3">
    <source>
        <dbReference type="ARBA" id="ARBA00004162"/>
    </source>
</evidence>
<reference evidence="18 19" key="1">
    <citation type="submission" date="2014-06" db="EMBL/GenBank/DDBJ databases">
        <title>Whole Genome Sequences of Three Symbiotic Endozoicomonas Bacteria.</title>
        <authorList>
            <person name="Neave M.J."/>
            <person name="Apprill A."/>
            <person name="Voolstra C.R."/>
        </authorList>
    </citation>
    <scope>NUCLEOTIDE SEQUENCE [LARGE SCALE GENOMIC DNA]</scope>
    <source>
        <strain evidence="18 19">LMG 24815</strain>
    </source>
</reference>
<keyword evidence="7 16" id="KW-1003">Cell membrane</keyword>
<sequence>MVSSDLFLEGVNLMLFGMGFVFLFLTSLVGVTSTMSKVVTRFFPDPLPAAPAPRAAAPAATASDDTELVAAISAAIKMHRDKQS</sequence>
<evidence type="ECO:0000256" key="9">
    <source>
        <dbReference type="ARBA" id="ARBA00022967"/>
    </source>
</evidence>
<evidence type="ECO:0000256" key="10">
    <source>
        <dbReference type="ARBA" id="ARBA00022989"/>
    </source>
</evidence>
<dbReference type="Pfam" id="PF04277">
    <property type="entry name" value="OAD_gamma"/>
    <property type="match status" value="1"/>
</dbReference>
<keyword evidence="10 16" id="KW-1133">Transmembrane helix</keyword>
<feature type="transmembrane region" description="Helical" evidence="16 17">
    <location>
        <begin position="12"/>
        <end position="31"/>
    </location>
</feature>
<dbReference type="Proteomes" id="UP000028006">
    <property type="component" value="Unassembled WGS sequence"/>
</dbReference>
<comment type="caution">
    <text evidence="18">The sequence shown here is derived from an EMBL/GenBank/DDBJ whole genome shotgun (WGS) entry which is preliminary data.</text>
</comment>
<evidence type="ECO:0000256" key="17">
    <source>
        <dbReference type="RuleBase" id="RU004278"/>
    </source>
</evidence>
<name>A0A081N5W3_9GAMM</name>
<keyword evidence="14 16" id="KW-0739">Sodium transport</keyword>